<sequence length="117" mass="13595">MANTIFSEQIKKIRSNSKLTMEQFADKLGVTKSSVSMWENSNVVPREEVLRKIAVKFNISIDKLLGISVDEVDNPTLRYIHRNLEKLDEKKLEKAEKVLRTVFDDIFDDEEDEDDGY</sequence>
<name>A0AAQ0R7N5_9LACT</name>
<evidence type="ECO:0000313" key="3">
    <source>
        <dbReference type="EMBL" id="PAK90056.1"/>
    </source>
</evidence>
<feature type="domain" description="HTH cro/C1-type" evidence="2">
    <location>
        <begin position="10"/>
        <end position="64"/>
    </location>
</feature>
<dbReference type="Pfam" id="PF01381">
    <property type="entry name" value="HTH_3"/>
    <property type="match status" value="1"/>
</dbReference>
<dbReference type="PANTHER" id="PTHR46558">
    <property type="entry name" value="TRACRIPTIONAL REGULATORY PROTEIN-RELATED-RELATED"/>
    <property type="match status" value="1"/>
</dbReference>
<comment type="caution">
    <text evidence="3">The sequence shown here is derived from an EMBL/GenBank/DDBJ whole genome shotgun (WGS) entry which is preliminary data.</text>
</comment>
<dbReference type="CDD" id="cd00093">
    <property type="entry name" value="HTH_XRE"/>
    <property type="match status" value="1"/>
</dbReference>
<dbReference type="PROSITE" id="PS50943">
    <property type="entry name" value="HTH_CROC1"/>
    <property type="match status" value="1"/>
</dbReference>
<organism evidence="3 4">
    <name type="scientific">Lactococcus lactis</name>
    <dbReference type="NCBI Taxonomy" id="1358"/>
    <lineage>
        <taxon>Bacteria</taxon>
        <taxon>Bacillati</taxon>
        <taxon>Bacillota</taxon>
        <taxon>Bacilli</taxon>
        <taxon>Lactobacillales</taxon>
        <taxon>Streptococcaceae</taxon>
        <taxon>Lactococcus</taxon>
    </lineage>
</organism>
<protein>
    <submittedName>
        <fullName evidence="3">Transcriptional regulator</fullName>
    </submittedName>
</protein>
<dbReference type="SMART" id="SM00530">
    <property type="entry name" value="HTH_XRE"/>
    <property type="match status" value="1"/>
</dbReference>
<dbReference type="InterPro" id="IPR010982">
    <property type="entry name" value="Lambda_DNA-bd_dom_sf"/>
</dbReference>
<keyword evidence="1" id="KW-0238">DNA-binding</keyword>
<dbReference type="EMBL" id="NCWV01000002">
    <property type="protein sequence ID" value="PAK90056.1"/>
    <property type="molecule type" value="Genomic_DNA"/>
</dbReference>
<dbReference type="GO" id="GO:0003677">
    <property type="term" value="F:DNA binding"/>
    <property type="evidence" value="ECO:0007669"/>
    <property type="project" value="UniProtKB-KW"/>
</dbReference>
<reference evidence="3 4" key="1">
    <citation type="submission" date="2017-04" db="EMBL/GenBank/DDBJ databases">
        <title>Kefir bacterial isolates.</title>
        <authorList>
            <person name="Kim Y."/>
            <person name="Blasche S."/>
            <person name="Patil K.R."/>
        </authorList>
    </citation>
    <scope>NUCLEOTIDE SEQUENCE [LARGE SCALE GENOMIC DNA]</scope>
    <source>
        <strain evidence="3 4">OG2</strain>
    </source>
</reference>
<evidence type="ECO:0000313" key="4">
    <source>
        <dbReference type="Proteomes" id="UP000215635"/>
    </source>
</evidence>
<dbReference type="Proteomes" id="UP000215635">
    <property type="component" value="Unassembled WGS sequence"/>
</dbReference>
<evidence type="ECO:0000256" key="1">
    <source>
        <dbReference type="ARBA" id="ARBA00023125"/>
    </source>
</evidence>
<dbReference type="PANTHER" id="PTHR46558:SF11">
    <property type="entry name" value="HTH-TYPE TRANSCRIPTIONAL REGULATOR XRE"/>
    <property type="match status" value="1"/>
</dbReference>
<proteinExistence type="predicted"/>
<dbReference type="RefSeq" id="WP_095348272.1">
    <property type="nucleotide sequence ID" value="NZ_CP184687.1"/>
</dbReference>
<dbReference type="InterPro" id="IPR001387">
    <property type="entry name" value="Cro/C1-type_HTH"/>
</dbReference>
<dbReference type="Gene3D" id="1.10.260.40">
    <property type="entry name" value="lambda repressor-like DNA-binding domains"/>
    <property type="match status" value="1"/>
</dbReference>
<evidence type="ECO:0000259" key="2">
    <source>
        <dbReference type="PROSITE" id="PS50943"/>
    </source>
</evidence>
<gene>
    <name evidence="3" type="ORF">B8W88_02605</name>
</gene>
<dbReference type="SUPFAM" id="SSF47413">
    <property type="entry name" value="lambda repressor-like DNA-binding domains"/>
    <property type="match status" value="1"/>
</dbReference>
<dbReference type="AlphaFoldDB" id="A0AAQ0R7N5"/>
<accession>A0AAQ0R7N5</accession>